<dbReference type="InterPro" id="IPR017972">
    <property type="entry name" value="Cyt_P450_CS"/>
</dbReference>
<gene>
    <name evidence="8" type="ORF">THAR02_01176</name>
</gene>
<evidence type="ECO:0000256" key="6">
    <source>
        <dbReference type="PIRSR" id="PIRSR602401-1"/>
    </source>
</evidence>
<accession>A0A0G0A2Y0</accession>
<reference evidence="9" key="1">
    <citation type="journal article" date="2015" name="Genome Announc.">
        <title>Draft whole-genome sequence of the biocontrol agent Trichoderma harzianum T6776.</title>
        <authorList>
            <person name="Baroncelli R."/>
            <person name="Piaggeschi G."/>
            <person name="Fiorini L."/>
            <person name="Bertolini E."/>
            <person name="Zapparata A."/>
            <person name="Pe M.E."/>
            <person name="Sarrocco S."/>
            <person name="Vannacci G."/>
        </authorList>
    </citation>
    <scope>NUCLEOTIDE SEQUENCE [LARGE SCALE GENOMIC DNA]</scope>
    <source>
        <strain evidence="9">T6776</strain>
    </source>
</reference>
<dbReference type="InterPro" id="IPR001128">
    <property type="entry name" value="Cyt_P450"/>
</dbReference>
<dbReference type="EMBL" id="JOKZ01000020">
    <property type="protein sequence ID" value="KKP06687.1"/>
    <property type="molecule type" value="Genomic_DNA"/>
</dbReference>
<comment type="similarity">
    <text evidence="2 7">Belongs to the cytochrome P450 family.</text>
</comment>
<evidence type="ECO:0000256" key="1">
    <source>
        <dbReference type="ARBA" id="ARBA00001971"/>
    </source>
</evidence>
<evidence type="ECO:0000313" key="9">
    <source>
        <dbReference type="Proteomes" id="UP000034112"/>
    </source>
</evidence>
<dbReference type="PANTHER" id="PTHR24305">
    <property type="entry name" value="CYTOCHROME P450"/>
    <property type="match status" value="1"/>
</dbReference>
<evidence type="ECO:0000256" key="5">
    <source>
        <dbReference type="ARBA" id="ARBA00023004"/>
    </source>
</evidence>
<protein>
    <submittedName>
        <fullName evidence="8">Cytochrome P450</fullName>
    </submittedName>
</protein>
<dbReference type="Pfam" id="PF00067">
    <property type="entry name" value="p450"/>
    <property type="match status" value="1"/>
</dbReference>
<dbReference type="OrthoDB" id="1470350at2759"/>
<organism evidence="8 9">
    <name type="scientific">Trichoderma harzianum</name>
    <name type="common">Hypocrea lixii</name>
    <dbReference type="NCBI Taxonomy" id="5544"/>
    <lineage>
        <taxon>Eukaryota</taxon>
        <taxon>Fungi</taxon>
        <taxon>Dikarya</taxon>
        <taxon>Ascomycota</taxon>
        <taxon>Pezizomycotina</taxon>
        <taxon>Sordariomycetes</taxon>
        <taxon>Hypocreomycetidae</taxon>
        <taxon>Hypocreales</taxon>
        <taxon>Hypocreaceae</taxon>
        <taxon>Trichoderma</taxon>
    </lineage>
</organism>
<dbReference type="GO" id="GO:0016705">
    <property type="term" value="F:oxidoreductase activity, acting on paired donors, with incorporation or reduction of molecular oxygen"/>
    <property type="evidence" value="ECO:0007669"/>
    <property type="project" value="InterPro"/>
</dbReference>
<comment type="caution">
    <text evidence="8">The sequence shown here is derived from an EMBL/GenBank/DDBJ whole genome shotgun (WGS) entry which is preliminary data.</text>
</comment>
<evidence type="ECO:0000256" key="7">
    <source>
        <dbReference type="RuleBase" id="RU000461"/>
    </source>
</evidence>
<evidence type="ECO:0000256" key="2">
    <source>
        <dbReference type="ARBA" id="ARBA00010617"/>
    </source>
</evidence>
<dbReference type="OMA" id="HPTPIHL"/>
<dbReference type="SUPFAM" id="SSF48264">
    <property type="entry name" value="Cytochrome P450"/>
    <property type="match status" value="1"/>
</dbReference>
<dbReference type="GO" id="GO:0005506">
    <property type="term" value="F:iron ion binding"/>
    <property type="evidence" value="ECO:0007669"/>
    <property type="project" value="InterPro"/>
</dbReference>
<sequence>MAILYGIFGIAGVATVYLEILPPSVAALCATVLPFILSTVYQLVFSPLAKYPGPRLWAISRLPWAWHVVRGDLWQTLEDMHLKYGPWIRIAPNELSTTAPEAWKELYASTPLPIKDPNSSTPPPNGIHSLFTAPGQTHRRLRGIFVNGFSSKALRGQSPILEEYANQFIDRVGREVSKSATLDIAKLYGYVAFDIITDLTYGESIHGLEGDSSHSWIERYYIQSKVATFRNLVSHFPPFDWLFDAVLGRLTADKRMQNFREVGRKLDRRLQLDEKAHGREDLLSPVMGRVSEQPGRDQITKDELIVHGFSTVVVNSQAVTLVLASMTQLLLTNPRAIDRLVAEIDGKNFKLAREDINVESTTDMVYLDAVINETLRIHHPTPMSLPRVMPEGGKFVAGHHLPAKSIVGINLQNIQNAPDNWVLPEAFYPERFLDETHPYFDSRFQQDKKEAFHPFSIGPRNCLGGRLFLAQVRVILVRLLHLYQLALADNRTPHDLWKRPSYLVFEPRELHIKLHKRADRF</sequence>
<evidence type="ECO:0000256" key="4">
    <source>
        <dbReference type="ARBA" id="ARBA00022723"/>
    </source>
</evidence>
<keyword evidence="7" id="KW-0503">Monooxygenase</keyword>
<dbReference type="CDD" id="cd11058">
    <property type="entry name" value="CYP60B-like"/>
    <property type="match status" value="1"/>
</dbReference>
<dbReference type="PANTHER" id="PTHR24305:SF210">
    <property type="entry name" value="CYTOCHROME P450 MONOOXYGENASE ASQL-RELATED"/>
    <property type="match status" value="1"/>
</dbReference>
<name>A0A0G0A2Y0_TRIHA</name>
<evidence type="ECO:0000256" key="3">
    <source>
        <dbReference type="ARBA" id="ARBA00022617"/>
    </source>
</evidence>
<dbReference type="PROSITE" id="PS00086">
    <property type="entry name" value="CYTOCHROME_P450"/>
    <property type="match status" value="1"/>
</dbReference>
<dbReference type="InterPro" id="IPR002401">
    <property type="entry name" value="Cyt_P450_E_grp-I"/>
</dbReference>
<dbReference type="Gene3D" id="1.10.630.10">
    <property type="entry name" value="Cytochrome P450"/>
    <property type="match status" value="1"/>
</dbReference>
<comment type="cofactor">
    <cofactor evidence="1 6">
        <name>heme</name>
        <dbReference type="ChEBI" id="CHEBI:30413"/>
    </cofactor>
</comment>
<dbReference type="InterPro" id="IPR050121">
    <property type="entry name" value="Cytochrome_P450_monoxygenase"/>
</dbReference>
<evidence type="ECO:0000313" key="8">
    <source>
        <dbReference type="EMBL" id="KKP06687.1"/>
    </source>
</evidence>
<feature type="binding site" description="axial binding residue" evidence="6">
    <location>
        <position position="462"/>
    </location>
    <ligand>
        <name>heme</name>
        <dbReference type="ChEBI" id="CHEBI:30413"/>
    </ligand>
    <ligandPart>
        <name>Fe</name>
        <dbReference type="ChEBI" id="CHEBI:18248"/>
    </ligandPart>
</feature>
<dbReference type="GO" id="GO:0004497">
    <property type="term" value="F:monooxygenase activity"/>
    <property type="evidence" value="ECO:0007669"/>
    <property type="project" value="UniProtKB-KW"/>
</dbReference>
<dbReference type="InterPro" id="IPR036396">
    <property type="entry name" value="Cyt_P450_sf"/>
</dbReference>
<dbReference type="PRINTS" id="PR00463">
    <property type="entry name" value="EP450I"/>
</dbReference>
<keyword evidence="7" id="KW-0560">Oxidoreductase</keyword>
<dbReference type="Proteomes" id="UP000034112">
    <property type="component" value="Unassembled WGS sequence"/>
</dbReference>
<dbReference type="AlphaFoldDB" id="A0A0G0A2Y0"/>
<keyword evidence="3 6" id="KW-0349">Heme</keyword>
<keyword evidence="5 6" id="KW-0408">Iron</keyword>
<proteinExistence type="inferred from homology"/>
<dbReference type="GO" id="GO:0020037">
    <property type="term" value="F:heme binding"/>
    <property type="evidence" value="ECO:0007669"/>
    <property type="project" value="InterPro"/>
</dbReference>
<dbReference type="PRINTS" id="PR00385">
    <property type="entry name" value="P450"/>
</dbReference>
<keyword evidence="4 6" id="KW-0479">Metal-binding</keyword>